<reference evidence="2 3" key="1">
    <citation type="submission" date="2021-06" db="EMBL/GenBank/DDBJ databases">
        <authorList>
            <person name="Palmer J.M."/>
        </authorList>
    </citation>
    <scope>NUCLEOTIDE SEQUENCE [LARGE SCALE GENOMIC DNA]</scope>
    <source>
        <strain evidence="2 3">MEX-2019</strain>
        <tissue evidence="2">Muscle</tissue>
    </source>
</reference>
<keyword evidence="1" id="KW-1133">Transmembrane helix</keyword>
<feature type="transmembrane region" description="Helical" evidence="1">
    <location>
        <begin position="38"/>
        <end position="58"/>
    </location>
</feature>
<evidence type="ECO:0000256" key="1">
    <source>
        <dbReference type="SAM" id="Phobius"/>
    </source>
</evidence>
<dbReference type="AlphaFoldDB" id="A0AAV9R6W6"/>
<keyword evidence="1" id="KW-0812">Transmembrane</keyword>
<evidence type="ECO:0000313" key="2">
    <source>
        <dbReference type="EMBL" id="KAK5605519.1"/>
    </source>
</evidence>
<sequence>MGSSGFVVDLLTTCSESPLVCSADCLAESLLDTCFFTVGLPGACYLAAGLRGACLFVGSSAAALRIIGSFSAGLAIGLLDACISVAAGLRTIDLFAGFVAAGPLIIGFLDFFVRGRFVVYTIRADGLVMQLVVYKVGTLKSCHNFTGERSAPEWIGDKRLTTVIVASALPLHPSVSLCW</sequence>
<organism evidence="2 3">
    <name type="scientific">Crenichthys baileyi</name>
    <name type="common">White River springfish</name>
    <dbReference type="NCBI Taxonomy" id="28760"/>
    <lineage>
        <taxon>Eukaryota</taxon>
        <taxon>Metazoa</taxon>
        <taxon>Chordata</taxon>
        <taxon>Craniata</taxon>
        <taxon>Vertebrata</taxon>
        <taxon>Euteleostomi</taxon>
        <taxon>Actinopterygii</taxon>
        <taxon>Neopterygii</taxon>
        <taxon>Teleostei</taxon>
        <taxon>Neoteleostei</taxon>
        <taxon>Acanthomorphata</taxon>
        <taxon>Ovalentaria</taxon>
        <taxon>Atherinomorphae</taxon>
        <taxon>Cyprinodontiformes</taxon>
        <taxon>Goodeidae</taxon>
        <taxon>Crenichthys</taxon>
    </lineage>
</organism>
<accession>A0AAV9R6W6</accession>
<evidence type="ECO:0000313" key="3">
    <source>
        <dbReference type="Proteomes" id="UP001311232"/>
    </source>
</evidence>
<keyword evidence="3" id="KW-1185">Reference proteome</keyword>
<feature type="transmembrane region" description="Helical" evidence="1">
    <location>
        <begin position="70"/>
        <end position="89"/>
    </location>
</feature>
<gene>
    <name evidence="2" type="ORF">CRENBAI_011051</name>
</gene>
<proteinExistence type="predicted"/>
<keyword evidence="1" id="KW-0472">Membrane</keyword>
<protein>
    <submittedName>
        <fullName evidence="2">Uncharacterized protein</fullName>
    </submittedName>
</protein>
<comment type="caution">
    <text evidence="2">The sequence shown here is derived from an EMBL/GenBank/DDBJ whole genome shotgun (WGS) entry which is preliminary data.</text>
</comment>
<dbReference type="EMBL" id="JAHHUM010002228">
    <property type="protein sequence ID" value="KAK5605519.1"/>
    <property type="molecule type" value="Genomic_DNA"/>
</dbReference>
<name>A0AAV9R6W6_9TELE</name>
<feature type="transmembrane region" description="Helical" evidence="1">
    <location>
        <begin position="95"/>
        <end position="113"/>
    </location>
</feature>
<dbReference type="Proteomes" id="UP001311232">
    <property type="component" value="Unassembled WGS sequence"/>
</dbReference>